<dbReference type="CDD" id="cd00616">
    <property type="entry name" value="AHBA_syn"/>
    <property type="match status" value="1"/>
</dbReference>
<dbReference type="InterPro" id="IPR015422">
    <property type="entry name" value="PyrdxlP-dep_Trfase_small"/>
</dbReference>
<dbReference type="Gene3D" id="3.90.1150.10">
    <property type="entry name" value="Aspartate Aminotransferase, domain 1"/>
    <property type="match status" value="1"/>
</dbReference>
<evidence type="ECO:0000313" key="5">
    <source>
        <dbReference type="Proteomes" id="UP001231124"/>
    </source>
</evidence>
<gene>
    <name evidence="4" type="ORF">QO012_004030</name>
</gene>
<dbReference type="Pfam" id="PF01041">
    <property type="entry name" value="DegT_DnrJ_EryC1"/>
    <property type="match status" value="1"/>
</dbReference>
<comment type="caution">
    <text evidence="4">The sequence shown here is derived from an EMBL/GenBank/DDBJ whole genome shotgun (WGS) entry which is preliminary data.</text>
</comment>
<name>A0ABU0I4H8_9HYPH</name>
<evidence type="ECO:0000256" key="2">
    <source>
        <dbReference type="ARBA" id="ARBA00037999"/>
    </source>
</evidence>
<comment type="similarity">
    <text evidence="2 3">Belongs to the DegT/DnrJ/EryC1 family.</text>
</comment>
<dbReference type="InterPro" id="IPR000653">
    <property type="entry name" value="DegT/StrS_aminotransferase"/>
</dbReference>
<dbReference type="SUPFAM" id="SSF53383">
    <property type="entry name" value="PLP-dependent transferases"/>
    <property type="match status" value="1"/>
</dbReference>
<dbReference type="PANTHER" id="PTHR30244:SF36">
    <property type="entry name" value="3-OXO-GLUCOSE-6-PHOSPHATE:GLUTAMATE AMINOTRANSFERASE"/>
    <property type="match status" value="1"/>
</dbReference>
<protein>
    <submittedName>
        <fullName evidence="4">dTDP-4-amino-4,6-dideoxygalactose transaminase</fullName>
    </submittedName>
</protein>
<evidence type="ECO:0000313" key="4">
    <source>
        <dbReference type="EMBL" id="MDQ0449511.1"/>
    </source>
</evidence>
<dbReference type="PANTHER" id="PTHR30244">
    <property type="entry name" value="TRANSAMINASE"/>
    <property type="match status" value="1"/>
</dbReference>
<dbReference type="InterPro" id="IPR015421">
    <property type="entry name" value="PyrdxlP-dep_Trfase_major"/>
</dbReference>
<dbReference type="RefSeq" id="WP_238201365.1">
    <property type="nucleotide sequence ID" value="NZ_BPQE01000003.1"/>
</dbReference>
<dbReference type="EMBL" id="JAUSVP010000015">
    <property type="protein sequence ID" value="MDQ0449511.1"/>
    <property type="molecule type" value="Genomic_DNA"/>
</dbReference>
<dbReference type="Proteomes" id="UP001231124">
    <property type="component" value="Unassembled WGS sequence"/>
</dbReference>
<dbReference type="InterPro" id="IPR015424">
    <property type="entry name" value="PyrdxlP-dep_Trfase"/>
</dbReference>
<dbReference type="PIRSF" id="PIRSF000390">
    <property type="entry name" value="PLP_StrS"/>
    <property type="match status" value="1"/>
</dbReference>
<evidence type="ECO:0000256" key="3">
    <source>
        <dbReference type="RuleBase" id="RU004508"/>
    </source>
</evidence>
<accession>A0ABU0I4H8</accession>
<dbReference type="Gene3D" id="3.40.640.10">
    <property type="entry name" value="Type I PLP-dependent aspartate aminotransferase-like (Major domain)"/>
    <property type="match status" value="1"/>
</dbReference>
<keyword evidence="1 3" id="KW-0663">Pyridoxal phosphate</keyword>
<reference evidence="4 5" key="1">
    <citation type="submission" date="2023-07" db="EMBL/GenBank/DDBJ databases">
        <title>Genomic Encyclopedia of Type Strains, Phase IV (KMG-IV): sequencing the most valuable type-strain genomes for metagenomic binning, comparative biology and taxonomic classification.</title>
        <authorList>
            <person name="Goeker M."/>
        </authorList>
    </citation>
    <scope>NUCLEOTIDE SEQUENCE [LARGE SCALE GENOMIC DNA]</scope>
    <source>
        <strain evidence="4 5">DSM 19013</strain>
    </source>
</reference>
<evidence type="ECO:0000256" key="1">
    <source>
        <dbReference type="ARBA" id="ARBA00022898"/>
    </source>
</evidence>
<keyword evidence="5" id="KW-1185">Reference proteome</keyword>
<organism evidence="4 5">
    <name type="scientific">Methylobacterium aerolatum</name>
    <dbReference type="NCBI Taxonomy" id="418708"/>
    <lineage>
        <taxon>Bacteria</taxon>
        <taxon>Pseudomonadati</taxon>
        <taxon>Pseudomonadota</taxon>
        <taxon>Alphaproteobacteria</taxon>
        <taxon>Hyphomicrobiales</taxon>
        <taxon>Methylobacteriaceae</taxon>
        <taxon>Methylobacterium</taxon>
    </lineage>
</organism>
<sequence>MIPQAAPPLRIARFRNEIDAAVARVLSGSSYILGEAVDAFETAFAAAAGAKFCIGVASGTDALALALRALEIGPGDEVLLPSMTFAGTAQAILHCGASPIFVEVDPVTRCIDPAATEFAIGPRTAAIVPVHLFGHPADMPALMALAAKHRLAVVEDCAQSHGATLDGKALGSFGHAAAYSFYPTKNLGGVGDGGAVVTADPGLATRLRSLRHYGFAPGERVSGQVGFNSRLDEIQAAILLALLPHLGEGNLARRASAARYRTLLADTDVGLPPEGEGSVYHQFAVTVSDREGLRHRLEAAGIGTAVHYAPGLHRHPAFTEGARTPLPVTDALADSLLSLPIQPEVTTGYEERVAAAIRECLRCAA</sequence>
<proteinExistence type="inferred from homology"/>